<name>A0A0Q9YP26_9GAMM</name>
<evidence type="ECO:0000313" key="4">
    <source>
        <dbReference type="Proteomes" id="UP000051497"/>
    </source>
</evidence>
<dbReference type="EMBL" id="LKAJ02000001">
    <property type="protein sequence ID" value="MCS5711029.1"/>
    <property type="molecule type" value="Genomic_DNA"/>
</dbReference>
<keyword evidence="4" id="KW-1185">Reference proteome</keyword>
<sequence length="76" mass="8565">MHNAVLLSSNNEIRQPCSFVLAQQLLRQGLAKIVQYYPLTVKFKGNSQDDAPAMVQNGDTPPRMDSKKSSLIREYL</sequence>
<proteinExistence type="predicted"/>
<feature type="region of interest" description="Disordered" evidence="1">
    <location>
        <begin position="46"/>
        <end position="76"/>
    </location>
</feature>
<comment type="caution">
    <text evidence="2">The sequence shown here is derived from an EMBL/GenBank/DDBJ whole genome shotgun (WGS) entry which is preliminary data.</text>
</comment>
<evidence type="ECO:0000256" key="1">
    <source>
        <dbReference type="SAM" id="MobiDB-lite"/>
    </source>
</evidence>
<dbReference type="Proteomes" id="UP000051497">
    <property type="component" value="Unassembled WGS sequence"/>
</dbReference>
<reference evidence="3" key="3">
    <citation type="submission" date="2021-06" db="EMBL/GenBank/DDBJ databases">
        <title>Genomic Description and Analysis of Intracellular Bacteria, Candidatus Berkiella cookevillensis and Candidatus Berkiella aquae.</title>
        <authorList>
            <person name="Kidane D.T."/>
            <person name="Mehari Y.T."/>
            <person name="Rice F.C."/>
            <person name="Arivett B.A."/>
            <person name="Farone A.L."/>
            <person name="Berk S.G."/>
            <person name="Farone M.B."/>
        </authorList>
    </citation>
    <scope>NUCLEOTIDE SEQUENCE</scope>
    <source>
        <strain evidence="3">HT99</strain>
    </source>
</reference>
<accession>A0A0Q9YP26</accession>
<dbReference type="STRING" id="295108.HT99x_03037"/>
<evidence type="ECO:0000313" key="3">
    <source>
        <dbReference type="EMBL" id="MCS5711029.1"/>
    </source>
</evidence>
<dbReference type="AlphaFoldDB" id="A0A0Q9YP26"/>
<reference evidence="2" key="1">
    <citation type="submission" date="2015-09" db="EMBL/GenBank/DDBJ databases">
        <title>Draft Genome Sequences of Two Novel Amoeba-resistant Intranuclear Bacteria, Candidatus Berkiella cookevillensis and Candidatus Berkiella aquae.</title>
        <authorList>
            <person name="Mehari Y.T."/>
            <person name="Arivett B.A."/>
            <person name="Farone A.L."/>
            <person name="Gunderson J.H."/>
            <person name="Farone M.B."/>
        </authorList>
    </citation>
    <scope>NUCLEOTIDE SEQUENCE [LARGE SCALE GENOMIC DNA]</scope>
    <source>
        <strain evidence="2">HT99</strain>
    </source>
</reference>
<gene>
    <name evidence="3" type="ORF">HT99x_006270</name>
    <name evidence="2" type="ORF">HT99x_03037</name>
</gene>
<protein>
    <submittedName>
        <fullName evidence="2">Uncharacterized protein</fullName>
    </submittedName>
</protein>
<dbReference type="EMBL" id="LKAJ01000021">
    <property type="protein sequence ID" value="KRG18193.1"/>
    <property type="molecule type" value="Genomic_DNA"/>
</dbReference>
<reference evidence="3" key="2">
    <citation type="journal article" date="2016" name="Genome Announc.">
        <title>Draft Genome Sequences of Two Novel Amoeba-Resistant Intranuclear Bacteria, 'Candidatus Berkiella cookevillensis' and 'Candidatus Berkiella aquae'.</title>
        <authorList>
            <person name="Mehari Y.T."/>
            <person name="Arivett B.A."/>
            <person name="Farone A.L."/>
            <person name="Gunderson J.H."/>
            <person name="Farone M.B."/>
        </authorList>
    </citation>
    <scope>NUCLEOTIDE SEQUENCE</scope>
    <source>
        <strain evidence="3">HT99</strain>
    </source>
</reference>
<organism evidence="2">
    <name type="scientific">Candidatus Berkiella aquae</name>
    <dbReference type="NCBI Taxonomy" id="295108"/>
    <lineage>
        <taxon>Bacteria</taxon>
        <taxon>Pseudomonadati</taxon>
        <taxon>Pseudomonadota</taxon>
        <taxon>Gammaproteobacteria</taxon>
        <taxon>Candidatus Berkiellales</taxon>
        <taxon>Candidatus Berkiellaceae</taxon>
        <taxon>Candidatus Berkiella</taxon>
    </lineage>
</organism>
<dbReference type="RefSeq" id="WP_075067627.1">
    <property type="nucleotide sequence ID" value="NZ_LKAJ02000001.1"/>
</dbReference>
<evidence type="ECO:0000313" key="2">
    <source>
        <dbReference type="EMBL" id="KRG18193.1"/>
    </source>
</evidence>